<dbReference type="Proteomes" id="UP001500621">
    <property type="component" value="Unassembled WGS sequence"/>
</dbReference>
<comment type="caution">
    <text evidence="1">The sequence shown here is derived from an EMBL/GenBank/DDBJ whole genome shotgun (WGS) entry which is preliminary data.</text>
</comment>
<gene>
    <name evidence="1" type="ORF">GCM10023226_38590</name>
</gene>
<evidence type="ECO:0008006" key="3">
    <source>
        <dbReference type="Google" id="ProtNLM"/>
    </source>
</evidence>
<reference evidence="2" key="1">
    <citation type="journal article" date="2019" name="Int. J. Syst. Evol. Microbiol.">
        <title>The Global Catalogue of Microorganisms (GCM) 10K type strain sequencing project: providing services to taxonomists for standard genome sequencing and annotation.</title>
        <authorList>
            <consortium name="The Broad Institute Genomics Platform"/>
            <consortium name="The Broad Institute Genome Sequencing Center for Infectious Disease"/>
            <person name="Wu L."/>
            <person name="Ma J."/>
        </authorList>
    </citation>
    <scope>NUCLEOTIDE SEQUENCE [LARGE SCALE GENOMIC DNA]</scope>
    <source>
        <strain evidence="2">JCM 18127</strain>
    </source>
</reference>
<evidence type="ECO:0000313" key="2">
    <source>
        <dbReference type="Proteomes" id="UP001500621"/>
    </source>
</evidence>
<dbReference type="RefSeq" id="WP_345269938.1">
    <property type="nucleotide sequence ID" value="NZ_BAABIM010000004.1"/>
</dbReference>
<proteinExistence type="predicted"/>
<dbReference type="Gene3D" id="3.40.50.20">
    <property type="match status" value="1"/>
</dbReference>
<dbReference type="SUPFAM" id="SSF56059">
    <property type="entry name" value="Glutathione synthetase ATP-binding domain-like"/>
    <property type="match status" value="1"/>
</dbReference>
<organism evidence="1 2">
    <name type="scientific">Nocardioides nanhaiensis</name>
    <dbReference type="NCBI Taxonomy" id="1476871"/>
    <lineage>
        <taxon>Bacteria</taxon>
        <taxon>Bacillati</taxon>
        <taxon>Actinomycetota</taxon>
        <taxon>Actinomycetes</taxon>
        <taxon>Propionibacteriales</taxon>
        <taxon>Nocardioidaceae</taxon>
        <taxon>Nocardioides</taxon>
    </lineage>
</organism>
<protein>
    <recommendedName>
        <fullName evidence="3">ATP-grasp enzyme</fullName>
    </recommendedName>
</protein>
<evidence type="ECO:0000313" key="1">
    <source>
        <dbReference type="EMBL" id="GAA4696422.1"/>
    </source>
</evidence>
<dbReference type="EMBL" id="BAABIM010000004">
    <property type="protein sequence ID" value="GAA4696422.1"/>
    <property type="molecule type" value="Genomic_DNA"/>
</dbReference>
<sequence>MSALAATRARARSLAAIALLEATLPLNLALVGAAVLRRGRPPAEAPALPTGERLTVLVSGGKMTKSLVLARLLHAAGHRVVLVETARYRLTGHRFSNAVSAFRVVPDPTSPDYAEALLRVVKEEGVDVWIPVSSPASSLPEAQAAERLAGHCETVHLDAENLRRVDDKHAFAEMAAEVGLLVPVTHKITDPQQVLGFDFAAHPGPWVLKSIPYDPVRRLDLTPLPRPTPAETAEFVRDLPISPEQPWILQELLSGTEWCTHGTARAGRLQVYVCCRSSAWQLTYEQVEHPAIRDWVERFVEAHGLTGQVSFDFIEADDGTIRAIECNPRTHSAITLLAGRPEVADAYLRDDAVPAGAAVEPPVGGRPTYWLHHELWQGLRHPSTLPMRLRTIARGTEAVLDGHDPLPFLALHHLHLPSLLWGNLRAGRPWLKVDVNIGKLVEPAGD</sequence>
<accession>A0ABP8WXQ6</accession>
<name>A0ABP8WXQ6_9ACTN</name>
<dbReference type="Gene3D" id="3.30.470.20">
    <property type="entry name" value="ATP-grasp fold, B domain"/>
    <property type="match status" value="1"/>
</dbReference>
<keyword evidence="2" id="KW-1185">Reference proteome</keyword>